<feature type="active site" evidence="6">
    <location>
        <position position="109"/>
    </location>
</feature>
<accession>D1B4K6</accession>
<dbReference type="InterPro" id="IPR050390">
    <property type="entry name" value="C5-Methyltransferase"/>
</dbReference>
<dbReference type="GO" id="GO:0009307">
    <property type="term" value="P:DNA restriction-modification system"/>
    <property type="evidence" value="ECO:0007669"/>
    <property type="project" value="UniProtKB-KW"/>
</dbReference>
<sequence>MKPLKVVSFFSGCGGLDLGLEGDFWVKAKSVKDKTWIKERHKNFVKLAPTAFQTVFACDIKPSAKKAWEYYFQRDNVFHLESIVELVKKAKEGTFTFPNADVVTGGFPCQDFSVAGKRKGFDSHKTHKNAYRNAIDTPTIESRGMLYFWLREAIALIKPKIFIAENVKGLVSMKDVKEIMTQDFRTIGEGYVVLDPNVLHAGNYGVPQTRERIIFIGVRKDILSEDLHVKLQNGEFSLYPEPTHDIKHDFVTVKDALFDLCEPEQSEDLSHQKYSKAKWFGKHCQGQTEINPNKLAPTIRAEHHGNIEFRRLSKEHGGLIEEEYHLPERRLSVRECARLQTFPDDYAFVSEKLGASEAYKLIGNAVPPLLAYHIAKKLEAFLALCDEMETKKNTKKVA</sequence>
<keyword evidence="2 6" id="KW-0808">Transferase</keyword>
<dbReference type="Gene3D" id="3.40.50.150">
    <property type="entry name" value="Vaccinia Virus protein VP39"/>
    <property type="match status" value="1"/>
</dbReference>
<dbReference type="RefSeq" id="WP_012857771.1">
    <property type="nucleotide sequence ID" value="NC_013512.1"/>
</dbReference>
<keyword evidence="1 6" id="KW-0489">Methyltransferase</keyword>
<dbReference type="eggNOG" id="COG0270">
    <property type="taxonomic scope" value="Bacteria"/>
</dbReference>
<dbReference type="AlphaFoldDB" id="D1B4K6"/>
<dbReference type="HOGENOM" id="CLU_006958_2_1_7"/>
<dbReference type="PROSITE" id="PS51679">
    <property type="entry name" value="SAM_MT_C5"/>
    <property type="match status" value="1"/>
</dbReference>
<dbReference type="EMBL" id="CP001816">
    <property type="protein sequence ID" value="ACZ13026.1"/>
    <property type="molecule type" value="Genomic_DNA"/>
</dbReference>
<keyword evidence="3 6" id="KW-0949">S-adenosyl-L-methionine</keyword>
<dbReference type="Gene3D" id="3.90.120.10">
    <property type="entry name" value="DNA Methylase, subunit A, domain 2"/>
    <property type="match status" value="1"/>
</dbReference>
<comment type="catalytic activity">
    <reaction evidence="5 8">
        <text>a 2'-deoxycytidine in DNA + S-adenosyl-L-methionine = a 5-methyl-2'-deoxycytidine in DNA + S-adenosyl-L-homocysteine + H(+)</text>
        <dbReference type="Rhea" id="RHEA:13681"/>
        <dbReference type="Rhea" id="RHEA-COMP:11369"/>
        <dbReference type="Rhea" id="RHEA-COMP:11370"/>
        <dbReference type="ChEBI" id="CHEBI:15378"/>
        <dbReference type="ChEBI" id="CHEBI:57856"/>
        <dbReference type="ChEBI" id="CHEBI:59789"/>
        <dbReference type="ChEBI" id="CHEBI:85452"/>
        <dbReference type="ChEBI" id="CHEBI:85454"/>
        <dbReference type="EC" id="2.1.1.37"/>
    </reaction>
</comment>
<dbReference type="Proteomes" id="UP000002222">
    <property type="component" value="Chromosome"/>
</dbReference>
<evidence type="ECO:0000256" key="5">
    <source>
        <dbReference type="ARBA" id="ARBA00047422"/>
    </source>
</evidence>
<dbReference type="InterPro" id="IPR018117">
    <property type="entry name" value="C5_DNA_meth_AS"/>
</dbReference>
<dbReference type="GO" id="GO:0032259">
    <property type="term" value="P:methylation"/>
    <property type="evidence" value="ECO:0007669"/>
    <property type="project" value="UniProtKB-KW"/>
</dbReference>
<evidence type="ECO:0000313" key="9">
    <source>
        <dbReference type="EMBL" id="ACZ13026.1"/>
    </source>
</evidence>
<dbReference type="InterPro" id="IPR031303">
    <property type="entry name" value="C5_meth_CS"/>
</dbReference>
<protein>
    <recommendedName>
        <fullName evidence="8">Cytosine-specific methyltransferase</fullName>
        <ecNumber evidence="8">2.1.1.37</ecNumber>
    </recommendedName>
</protein>
<dbReference type="InterPro" id="IPR001525">
    <property type="entry name" value="C5_MeTfrase"/>
</dbReference>
<dbReference type="PANTHER" id="PTHR10629:SF52">
    <property type="entry name" value="DNA (CYTOSINE-5)-METHYLTRANSFERASE 1"/>
    <property type="match status" value="1"/>
</dbReference>
<dbReference type="STRING" id="525898.Sdel_2012"/>
<dbReference type="PRINTS" id="PR00105">
    <property type="entry name" value="C5METTRFRASE"/>
</dbReference>
<proteinExistence type="inferred from homology"/>
<dbReference type="InterPro" id="IPR029063">
    <property type="entry name" value="SAM-dependent_MTases_sf"/>
</dbReference>
<dbReference type="PROSITE" id="PS00095">
    <property type="entry name" value="C5_MTASE_2"/>
    <property type="match status" value="1"/>
</dbReference>
<dbReference type="EC" id="2.1.1.37" evidence="8"/>
<name>D1B4K6_SULD5</name>
<dbReference type="NCBIfam" id="TIGR00675">
    <property type="entry name" value="dcm"/>
    <property type="match status" value="1"/>
</dbReference>
<evidence type="ECO:0000256" key="4">
    <source>
        <dbReference type="ARBA" id="ARBA00022747"/>
    </source>
</evidence>
<dbReference type="PANTHER" id="PTHR10629">
    <property type="entry name" value="CYTOSINE-SPECIFIC METHYLTRANSFERASE"/>
    <property type="match status" value="1"/>
</dbReference>
<evidence type="ECO:0000256" key="2">
    <source>
        <dbReference type="ARBA" id="ARBA00022679"/>
    </source>
</evidence>
<keyword evidence="10" id="KW-1185">Reference proteome</keyword>
<evidence type="ECO:0000256" key="3">
    <source>
        <dbReference type="ARBA" id="ARBA00022691"/>
    </source>
</evidence>
<dbReference type="GO" id="GO:0044027">
    <property type="term" value="P:negative regulation of gene expression via chromosomal CpG island methylation"/>
    <property type="evidence" value="ECO:0007669"/>
    <property type="project" value="TreeGrafter"/>
</dbReference>
<evidence type="ECO:0000256" key="6">
    <source>
        <dbReference type="PROSITE-ProRule" id="PRU01016"/>
    </source>
</evidence>
<dbReference type="Pfam" id="PF00145">
    <property type="entry name" value="DNA_methylase"/>
    <property type="match status" value="1"/>
</dbReference>
<dbReference type="GO" id="GO:0003886">
    <property type="term" value="F:DNA (cytosine-5-)-methyltransferase activity"/>
    <property type="evidence" value="ECO:0007669"/>
    <property type="project" value="UniProtKB-EC"/>
</dbReference>
<reference evidence="9 10" key="2">
    <citation type="journal article" date="2010" name="Stand. Genomic Sci.">
        <title>Complete genome sequence of Sulfurospirillum deleyianum type strain (5175).</title>
        <authorList>
            <person name="Sikorski J."/>
            <person name="Lapidus A."/>
            <person name="Copeland A."/>
            <person name="Glavina Del Rio T."/>
            <person name="Nolan M."/>
            <person name="Lucas S."/>
            <person name="Chen F."/>
            <person name="Tice H."/>
            <person name="Cheng J.F."/>
            <person name="Saunders E."/>
            <person name="Bruce D."/>
            <person name="Goodwin L."/>
            <person name="Pitluck S."/>
            <person name="Ovchinnikova G."/>
            <person name="Pati A."/>
            <person name="Ivanova N."/>
            <person name="Mavromatis K."/>
            <person name="Chen A."/>
            <person name="Palaniappan K."/>
            <person name="Chain P."/>
            <person name="Land M."/>
            <person name="Hauser L."/>
            <person name="Chang Y.J."/>
            <person name="Jeffries C.D."/>
            <person name="Brettin T."/>
            <person name="Detter J.C."/>
            <person name="Han C."/>
            <person name="Rohde M."/>
            <person name="Lang E."/>
            <person name="Spring S."/>
            <person name="Goker M."/>
            <person name="Bristow J."/>
            <person name="Eisen J.A."/>
            <person name="Markowitz V."/>
            <person name="Hugenholtz P."/>
            <person name="Kyrpides N.C."/>
            <person name="Klenk H.P."/>
        </authorList>
    </citation>
    <scope>NUCLEOTIDE SEQUENCE [LARGE SCALE GENOMIC DNA]</scope>
    <source>
        <strain evidence="10">ATCC 51133 / DSM 6946 / 5175</strain>
    </source>
</reference>
<dbReference type="OrthoDB" id="9813719at2"/>
<dbReference type="PROSITE" id="PS00094">
    <property type="entry name" value="C5_MTASE_1"/>
    <property type="match status" value="1"/>
</dbReference>
<comment type="similarity">
    <text evidence="6 7">Belongs to the class I-like SAM-binding methyltransferase superfamily. C5-methyltransferase family.</text>
</comment>
<organism evidence="9 10">
    <name type="scientific">Sulfurospirillum deleyianum (strain ATCC 51133 / DSM 6946 / 5175)</name>
    <dbReference type="NCBI Taxonomy" id="525898"/>
    <lineage>
        <taxon>Bacteria</taxon>
        <taxon>Pseudomonadati</taxon>
        <taxon>Campylobacterota</taxon>
        <taxon>Epsilonproteobacteria</taxon>
        <taxon>Campylobacterales</taxon>
        <taxon>Sulfurospirillaceae</taxon>
        <taxon>Sulfurospirillum</taxon>
    </lineage>
</organism>
<gene>
    <name evidence="9" type="ordered locus">Sdel_2012</name>
</gene>
<evidence type="ECO:0000256" key="1">
    <source>
        <dbReference type="ARBA" id="ARBA00022603"/>
    </source>
</evidence>
<evidence type="ECO:0000256" key="8">
    <source>
        <dbReference type="RuleBase" id="RU000417"/>
    </source>
</evidence>
<dbReference type="KEGG" id="sdl:Sdel_2012"/>
<reference evidence="10" key="1">
    <citation type="submission" date="2009-11" db="EMBL/GenBank/DDBJ databases">
        <title>The complete genome of Sulfurospirillum deleyianum DSM 6946.</title>
        <authorList>
            <consortium name="US DOE Joint Genome Institute (JGI-PGF)"/>
            <person name="Lucas S."/>
            <person name="Copeland A."/>
            <person name="Lapidus A."/>
            <person name="Glavina del Rio T."/>
            <person name="Dalin E."/>
            <person name="Tice H."/>
            <person name="Bruce D."/>
            <person name="Goodwin L."/>
            <person name="Pitluck S."/>
            <person name="Kyrpides N."/>
            <person name="Mavromatis K."/>
            <person name="Ivanova N."/>
            <person name="Ovchinnikova G."/>
            <person name="Munk A.C."/>
            <person name="Lu M."/>
            <person name="Brettin T."/>
            <person name="Detter J.C."/>
            <person name="Han C."/>
            <person name="Tapia R."/>
            <person name="Larimer F."/>
            <person name="Land M."/>
            <person name="Hauser L."/>
            <person name="Markowitz V."/>
            <person name="Cheng J.F."/>
            <person name="Hugenholtz P."/>
            <person name="Woyke T."/>
            <person name="Wu D."/>
            <person name="Aumann P."/>
            <person name="Schneider S."/>
            <person name="Lang E."/>
            <person name="Spring S."/>
            <person name="Klenk H.P."/>
            <person name="Eisen J.A."/>
        </authorList>
    </citation>
    <scope>NUCLEOTIDE SEQUENCE [LARGE SCALE GENOMIC DNA]</scope>
    <source>
        <strain evidence="10">ATCC 51133 / DSM 6946 / 5175</strain>
    </source>
</reference>
<keyword evidence="4" id="KW-0680">Restriction system</keyword>
<dbReference type="SUPFAM" id="SSF53335">
    <property type="entry name" value="S-adenosyl-L-methionine-dependent methyltransferases"/>
    <property type="match status" value="1"/>
</dbReference>
<evidence type="ECO:0000313" key="10">
    <source>
        <dbReference type="Proteomes" id="UP000002222"/>
    </source>
</evidence>
<evidence type="ECO:0000256" key="7">
    <source>
        <dbReference type="RuleBase" id="RU000416"/>
    </source>
</evidence>
<dbReference type="GO" id="GO:0003677">
    <property type="term" value="F:DNA binding"/>
    <property type="evidence" value="ECO:0007669"/>
    <property type="project" value="TreeGrafter"/>
</dbReference>
<dbReference type="REBASE" id="22770">
    <property type="entry name" value="M.Sde6946ORF2012P"/>
</dbReference>